<proteinExistence type="predicted"/>
<evidence type="ECO:0000313" key="1">
    <source>
        <dbReference type="EMBL" id="KKL65954.1"/>
    </source>
</evidence>
<dbReference type="EMBL" id="LAZR01027364">
    <property type="protein sequence ID" value="KKL65954.1"/>
    <property type="molecule type" value="Genomic_DNA"/>
</dbReference>
<protein>
    <submittedName>
        <fullName evidence="1">Uncharacterized protein</fullName>
    </submittedName>
</protein>
<gene>
    <name evidence="1" type="ORF">LCGC14_2149800</name>
</gene>
<dbReference type="AlphaFoldDB" id="A0A0F9DW09"/>
<name>A0A0F9DW09_9ZZZZ</name>
<accession>A0A0F9DW09</accession>
<reference evidence="1" key="1">
    <citation type="journal article" date="2015" name="Nature">
        <title>Complex archaea that bridge the gap between prokaryotes and eukaryotes.</title>
        <authorList>
            <person name="Spang A."/>
            <person name="Saw J.H."/>
            <person name="Jorgensen S.L."/>
            <person name="Zaremba-Niedzwiedzka K."/>
            <person name="Martijn J."/>
            <person name="Lind A.E."/>
            <person name="van Eijk R."/>
            <person name="Schleper C."/>
            <person name="Guy L."/>
            <person name="Ettema T.J."/>
        </authorList>
    </citation>
    <scope>NUCLEOTIDE SEQUENCE</scope>
</reference>
<sequence length="221" mass="25106">MKSDSSKLAIFDTFKTKNQELTGEATRQRAIITALATQESPTEKTRTSLSQRIAAKNGLVWKNLYSGVFRDLDEILIPLKLVEEEGRLPLRRGPKALQEKGIPYYKLTQSGLLVALSINEIKDRHTLLVKFFAFSNSQEKEFQEIILKLSKIAPKFTFSLFEKYVKAFCEGKLKNLLPFSFANLKSVSDESIQVQKEILEAYVNLSKADKEKTIDLIKKLG</sequence>
<comment type="caution">
    <text evidence="1">The sequence shown here is derived from an EMBL/GenBank/DDBJ whole genome shotgun (WGS) entry which is preliminary data.</text>
</comment>
<organism evidence="1">
    <name type="scientific">marine sediment metagenome</name>
    <dbReference type="NCBI Taxonomy" id="412755"/>
    <lineage>
        <taxon>unclassified sequences</taxon>
        <taxon>metagenomes</taxon>
        <taxon>ecological metagenomes</taxon>
    </lineage>
</organism>